<protein>
    <submittedName>
        <fullName evidence="1">Uncharacterized protein</fullName>
    </submittedName>
</protein>
<evidence type="ECO:0000313" key="2">
    <source>
        <dbReference type="Proteomes" id="UP001295684"/>
    </source>
</evidence>
<gene>
    <name evidence="1" type="ORF">ECRASSUSDP1_LOCUS18308</name>
</gene>
<reference evidence="1" key="1">
    <citation type="submission" date="2023-07" db="EMBL/GenBank/DDBJ databases">
        <authorList>
            <consortium name="AG Swart"/>
            <person name="Singh M."/>
            <person name="Singh A."/>
            <person name="Seah K."/>
            <person name="Emmerich C."/>
        </authorList>
    </citation>
    <scope>NUCLEOTIDE SEQUENCE</scope>
    <source>
        <strain evidence="1">DP1</strain>
    </source>
</reference>
<keyword evidence="2" id="KW-1185">Reference proteome</keyword>
<dbReference type="EMBL" id="CAMPGE010018522">
    <property type="protein sequence ID" value="CAI2376931.1"/>
    <property type="molecule type" value="Genomic_DNA"/>
</dbReference>
<proteinExistence type="predicted"/>
<evidence type="ECO:0000313" key="1">
    <source>
        <dbReference type="EMBL" id="CAI2376931.1"/>
    </source>
</evidence>
<name>A0AAD1XQ42_EUPCR</name>
<comment type="caution">
    <text evidence="1">The sequence shown here is derived from an EMBL/GenBank/DDBJ whole genome shotgun (WGS) entry which is preliminary data.</text>
</comment>
<organism evidence="1 2">
    <name type="scientific">Euplotes crassus</name>
    <dbReference type="NCBI Taxonomy" id="5936"/>
    <lineage>
        <taxon>Eukaryota</taxon>
        <taxon>Sar</taxon>
        <taxon>Alveolata</taxon>
        <taxon>Ciliophora</taxon>
        <taxon>Intramacronucleata</taxon>
        <taxon>Spirotrichea</taxon>
        <taxon>Hypotrichia</taxon>
        <taxon>Euplotida</taxon>
        <taxon>Euplotidae</taxon>
        <taxon>Moneuplotes</taxon>
    </lineage>
</organism>
<dbReference type="Proteomes" id="UP001295684">
    <property type="component" value="Unassembled WGS sequence"/>
</dbReference>
<accession>A0AAD1XQ42</accession>
<dbReference type="AlphaFoldDB" id="A0AAD1XQ42"/>
<sequence length="299" mass="34653">MNPEDPIFLSSTLSLDQEELVSIPDEELLSFLKQIDEQFEVSLQTQKIEKVVKDCELSSGIFSQELYHPTLLEQSSNLEIKLEKLSECSQSKAISNTVKNKETLVAVKRSSRPDIENRKVLRLVKKLFNQLFLYHNDKLKNKRLTNVCSSKTLDALKLLALVYMPETPSKEMGEFLFKFLNIHSSDICHLESEAAQDGLKAFECTHKYNRWNFKLLIKSKYFRHIIVSYMKLRDTPLSCVSSLHQGWTWPHQFHSDVEKLKRVLSGSLYQKASPLVENSLTDIYQNCKQFKVSETSQRI</sequence>